<evidence type="ECO:0000313" key="2">
    <source>
        <dbReference type="EMBL" id="NEK55392.1"/>
    </source>
</evidence>
<feature type="chain" id="PRO_5026915792" evidence="1">
    <location>
        <begin position="34"/>
        <end position="135"/>
    </location>
</feature>
<keyword evidence="1" id="KW-0732">Signal</keyword>
<evidence type="ECO:0000256" key="1">
    <source>
        <dbReference type="SAM" id="SignalP"/>
    </source>
</evidence>
<reference evidence="2 3" key="1">
    <citation type="submission" date="2020-01" db="EMBL/GenBank/DDBJ databases">
        <title>Rhizobium genotypes associated with high levels of biological nitrogen fixation by grain legumes in a temperate-maritime cropping system.</title>
        <authorList>
            <person name="Maluk M."/>
            <person name="Francesc Ferrando Molina F."/>
            <person name="Lopez Del Egido L."/>
            <person name="Lafos M."/>
            <person name="Langarica-Fuentes A."/>
            <person name="Gebre Yohannes G."/>
            <person name="Young M.W."/>
            <person name="Martin P."/>
            <person name="Gantlett R."/>
            <person name="Kenicer G."/>
            <person name="Hawes C."/>
            <person name="Begg G.S."/>
            <person name="Quilliam R.S."/>
            <person name="Squire G.R."/>
            <person name="Poole P.S."/>
            <person name="Young P.W."/>
            <person name="Iannetta P.M."/>
            <person name="James E.K."/>
        </authorList>
    </citation>
    <scope>NUCLEOTIDE SEQUENCE [LARGE SCALE GENOMIC DNA]</scope>
    <source>
        <strain evidence="2 3">JHI944</strain>
    </source>
</reference>
<organism evidence="2 3">
    <name type="scientific">Rhizobium leguminosarum</name>
    <dbReference type="NCBI Taxonomy" id="384"/>
    <lineage>
        <taxon>Bacteria</taxon>
        <taxon>Pseudomonadati</taxon>
        <taxon>Pseudomonadota</taxon>
        <taxon>Alphaproteobacteria</taxon>
        <taxon>Hyphomicrobiales</taxon>
        <taxon>Rhizobiaceae</taxon>
        <taxon>Rhizobium/Agrobacterium group</taxon>
        <taxon>Rhizobium</taxon>
    </lineage>
</organism>
<accession>A0A6P0DTC8</accession>
<gene>
    <name evidence="2" type="ORF">GUK36_39880</name>
</gene>
<comment type="caution">
    <text evidence="2">The sequence shown here is derived from an EMBL/GenBank/DDBJ whole genome shotgun (WGS) entry which is preliminary data.</text>
</comment>
<evidence type="ECO:0000313" key="3">
    <source>
        <dbReference type="Proteomes" id="UP000471409"/>
    </source>
</evidence>
<dbReference type="AlphaFoldDB" id="A0A6P0DTC8"/>
<name>A0A6P0DTC8_RHILE</name>
<feature type="non-terminal residue" evidence="2">
    <location>
        <position position="135"/>
    </location>
</feature>
<dbReference type="Proteomes" id="UP000471409">
    <property type="component" value="Unassembled WGS sequence"/>
</dbReference>
<dbReference type="EMBL" id="WXXP01000493">
    <property type="protein sequence ID" value="NEK55392.1"/>
    <property type="molecule type" value="Genomic_DNA"/>
</dbReference>
<proteinExistence type="predicted"/>
<feature type="signal peptide" evidence="1">
    <location>
        <begin position="1"/>
        <end position="33"/>
    </location>
</feature>
<protein>
    <submittedName>
        <fullName evidence="2">Uncharacterized protein</fullName>
    </submittedName>
</protein>
<sequence>MGSAQFHWIGRGRLALGVILSLFFLVPCSQALAAPAEIGGLTVTLPDAATGWRKAGKGNLFMLQKDFPETEDDKRGNALIQITKPLPAARSSLQAGMKTFVATLPDMAKEDILVKHYGVTVNGYDIRVEERCCVH</sequence>